<dbReference type="PANTHER" id="PTHR25462:SF296">
    <property type="entry name" value="MEIOTIC P26, ISOFORM F"/>
    <property type="match status" value="1"/>
</dbReference>
<protein>
    <recommendedName>
        <fullName evidence="2">B box-type domain-containing protein</fullName>
    </recommendedName>
</protein>
<evidence type="ECO:0000256" key="1">
    <source>
        <dbReference type="PROSITE-ProRule" id="PRU00024"/>
    </source>
</evidence>
<dbReference type="SUPFAM" id="SSF57845">
    <property type="entry name" value="B-box zinc-binding domain"/>
    <property type="match status" value="1"/>
</dbReference>
<comment type="caution">
    <text evidence="3">The sequence shown here is derived from an EMBL/GenBank/DDBJ whole genome shotgun (WGS) entry which is preliminary data.</text>
</comment>
<feature type="domain" description="B box-type" evidence="2">
    <location>
        <begin position="10"/>
        <end position="51"/>
    </location>
</feature>
<dbReference type="InterPro" id="IPR047153">
    <property type="entry name" value="TRIM45/56/19-like"/>
</dbReference>
<dbReference type="Proteomes" id="UP001186944">
    <property type="component" value="Unassembled WGS sequence"/>
</dbReference>
<dbReference type="SUPFAM" id="SSF63829">
    <property type="entry name" value="Calcium-dependent phosphotriesterase"/>
    <property type="match status" value="1"/>
</dbReference>
<dbReference type="EMBL" id="VSWD01000013">
    <property type="protein sequence ID" value="KAK3084606.1"/>
    <property type="molecule type" value="Genomic_DNA"/>
</dbReference>
<organism evidence="3 4">
    <name type="scientific">Pinctada imbricata</name>
    <name type="common">Atlantic pearl-oyster</name>
    <name type="synonym">Pinctada martensii</name>
    <dbReference type="NCBI Taxonomy" id="66713"/>
    <lineage>
        <taxon>Eukaryota</taxon>
        <taxon>Metazoa</taxon>
        <taxon>Spiralia</taxon>
        <taxon>Lophotrochozoa</taxon>
        <taxon>Mollusca</taxon>
        <taxon>Bivalvia</taxon>
        <taxon>Autobranchia</taxon>
        <taxon>Pteriomorphia</taxon>
        <taxon>Pterioida</taxon>
        <taxon>Pterioidea</taxon>
        <taxon>Pteriidae</taxon>
        <taxon>Pinctada</taxon>
    </lineage>
</organism>
<reference evidence="3" key="1">
    <citation type="submission" date="2019-08" db="EMBL/GenBank/DDBJ databases">
        <title>The improved chromosome-level genome for the pearl oyster Pinctada fucata martensii using PacBio sequencing and Hi-C.</title>
        <authorList>
            <person name="Zheng Z."/>
        </authorList>
    </citation>
    <scope>NUCLEOTIDE SEQUENCE</scope>
    <source>
        <strain evidence="3">ZZ-2019</strain>
        <tissue evidence="3">Adductor muscle</tissue>
    </source>
</reference>
<keyword evidence="4" id="KW-1185">Reference proteome</keyword>
<evidence type="ECO:0000313" key="4">
    <source>
        <dbReference type="Proteomes" id="UP001186944"/>
    </source>
</evidence>
<dbReference type="AlphaFoldDB" id="A0AA89BJH4"/>
<accession>A0AA89BJH4</accession>
<keyword evidence="1" id="KW-0863">Zinc-finger</keyword>
<dbReference type="InterPro" id="IPR000315">
    <property type="entry name" value="Znf_B-box"/>
</dbReference>
<dbReference type="Pfam" id="PF00643">
    <property type="entry name" value="zf-B_box"/>
    <property type="match status" value="1"/>
</dbReference>
<dbReference type="Gene3D" id="3.30.160.60">
    <property type="entry name" value="Classic Zinc Finger"/>
    <property type="match status" value="1"/>
</dbReference>
<dbReference type="PROSITE" id="PS50119">
    <property type="entry name" value="ZF_BBOX"/>
    <property type="match status" value="1"/>
</dbReference>
<evidence type="ECO:0000259" key="2">
    <source>
        <dbReference type="PROSITE" id="PS50119"/>
    </source>
</evidence>
<name>A0AA89BJH4_PINIB</name>
<dbReference type="GO" id="GO:0008270">
    <property type="term" value="F:zinc ion binding"/>
    <property type="evidence" value="ECO:0007669"/>
    <property type="project" value="UniProtKB-KW"/>
</dbReference>
<gene>
    <name evidence="3" type="ORF">FSP39_016157</name>
</gene>
<evidence type="ECO:0000313" key="3">
    <source>
        <dbReference type="EMBL" id="KAK3084606.1"/>
    </source>
</evidence>
<keyword evidence="1" id="KW-0862">Zinc</keyword>
<proteinExistence type="predicted"/>
<dbReference type="PANTHER" id="PTHR25462">
    <property type="entry name" value="BONUS, ISOFORM C-RELATED"/>
    <property type="match status" value="1"/>
</dbReference>
<keyword evidence="1" id="KW-0479">Metal-binding</keyword>
<sequence length="486" mass="56055">MATSLYKAQSVLRLCEIHDEKELHAYCRTCKIEICSSCIKEDHTSHDWETITDILREKRRSLPEECREIRSKQLTRLKRELRQFDRKIEEANVRFIQNKSALNGSRESFINEINRLFDYRVNECEQKSEEAIKPYNEKREGLKQTLEYLDMMTISLDKDISTLPDHDILGMEQEMRDKLEVALSYIEDKYSCTTMVVPGQIDVKVLETMIGEIHNVSMEETNDVDIYSYPIVSLKPVSDTNAWVRINSDNYGRLIDSAGEVLQTMNTSCTDLTLSKSGELILSSIQERNISVLTKDEEIITTIDIKPLKPTFISNTDNNDILVTMVDDGDLYNLVPTSRRVVQCMTLTGKVLHTYEFMEDGKTRLFTCPMRTAENHNTDICIVNRICRGIGELVVLHKDGTVKFIYKGIGPDYAKFAPTDVECDAKCRILFSEINNSAIYMLSAEGIYLCTLCQYKNLHPRSISIQRKNLWCGFYEGRVKVYKYTN</sequence>